<dbReference type="AlphaFoldDB" id="D5JG49"/>
<organism evidence="5">
    <name type="scientific">Dugesia japonica</name>
    <name type="common">Planarian</name>
    <dbReference type="NCBI Taxonomy" id="6161"/>
    <lineage>
        <taxon>Eukaryota</taxon>
        <taxon>Metazoa</taxon>
        <taxon>Spiralia</taxon>
        <taxon>Lophotrochozoa</taxon>
        <taxon>Platyhelminthes</taxon>
        <taxon>Rhabditophora</taxon>
        <taxon>Seriata</taxon>
        <taxon>Tricladida</taxon>
        <taxon>Continenticola</taxon>
        <taxon>Geoplanoidea</taxon>
        <taxon>Dugesiidae</taxon>
        <taxon>Dugesia</taxon>
    </lineage>
</organism>
<feature type="domain" description="Gem-associated protein 5 TPR" evidence="4">
    <location>
        <begin position="229"/>
        <end position="435"/>
    </location>
</feature>
<dbReference type="InterPro" id="IPR052640">
    <property type="entry name" value="Gemin-5"/>
</dbReference>
<dbReference type="SUPFAM" id="SSF50978">
    <property type="entry name" value="WD40 repeat-like"/>
    <property type="match status" value="1"/>
</dbReference>
<reference evidence="5" key="1">
    <citation type="journal article" date="2010" name="Dev. Biol.">
        <title>Different requirements for conserved post-transcriptional regulators in planarian regeneration and stem cell maintenance.</title>
        <authorList>
            <person name="Rouhana L."/>
            <person name="Shibata N."/>
            <person name="Nishimura O."/>
            <person name="Agata K."/>
        </authorList>
    </citation>
    <scope>NUCLEOTIDE SEQUENCE</scope>
</reference>
<dbReference type="Pfam" id="PF00400">
    <property type="entry name" value="WD40"/>
    <property type="match status" value="2"/>
</dbReference>
<evidence type="ECO:0000256" key="1">
    <source>
        <dbReference type="ARBA" id="ARBA00022574"/>
    </source>
</evidence>
<evidence type="ECO:0000256" key="3">
    <source>
        <dbReference type="PROSITE-ProRule" id="PRU00221"/>
    </source>
</evidence>
<feature type="non-terminal residue" evidence="5">
    <location>
        <position position="1"/>
    </location>
</feature>
<sequence>FLTVTDLRKVIEDFQIIDGEKSGRTAVVFNETLAKFKGHGDRITGIDWCPFDTNQLVTSSYDHTAFVWNISQNSPIVSFNNHQGKVFCCKWSPRDRDLIYTGGEDSNLFAWRPSEQILKTEFNRRRQFIPALPGVTTTTFPNRIDKDEEKEKTEDKEEKEKIEEVKEVKEVIVNRTGHSYVAKKRSSLFPITIFSLHHSLDEYQNAFLRFLQANKEGEEIISYLPCFAIFDSRSIIIKQIEIELSHHKEEKNFDNYFILLIWLGKIGRVVSDSLAMNYSADWLMSVIFGYTARDIPEELIRMHVNNVIGSRKDPILGATYWLAMSETKRAIDVLVKNDCIREAVILAKLRLPPTDRLIIEELLPKLRETYYKNGCFELSGACSMLMKNYKDVIQSLNRRKSELANWVTIQILIKHNQQELLLECAFNFVNHILLESLEKTIEIDNWREKIHLSNEIGFYSILIDLHRLIWIDLKSLKDIWSLLKENCKQIKSDKSLILCNQIKSKLITKQINQSANQLAVYLTYEILIIIIENINNKKSTLEFNQLNDLINQYIHISNMGNNLINQLIGSEYEENEFVVKMITNNLINLNLQDS</sequence>
<dbReference type="Pfam" id="PF23774">
    <property type="entry name" value="TPR_GEMI5"/>
    <property type="match status" value="1"/>
</dbReference>
<keyword evidence="2" id="KW-0677">Repeat</keyword>
<dbReference type="PROSITE" id="PS00678">
    <property type="entry name" value="WD_REPEATS_1"/>
    <property type="match status" value="1"/>
</dbReference>
<dbReference type="EMBL" id="GU305871">
    <property type="protein sequence ID" value="ADF47419.1"/>
    <property type="molecule type" value="mRNA"/>
</dbReference>
<dbReference type="InterPro" id="IPR001680">
    <property type="entry name" value="WD40_rpt"/>
</dbReference>
<dbReference type="SMART" id="SM00320">
    <property type="entry name" value="WD40"/>
    <property type="match status" value="2"/>
</dbReference>
<gene>
    <name evidence="5" type="primary">GEMIN-5</name>
</gene>
<dbReference type="InterPro" id="IPR056421">
    <property type="entry name" value="TPR_GEMI5"/>
</dbReference>
<dbReference type="InterPro" id="IPR036322">
    <property type="entry name" value="WD40_repeat_dom_sf"/>
</dbReference>
<dbReference type="Gene3D" id="2.130.10.10">
    <property type="entry name" value="YVTN repeat-like/Quinoprotein amine dehydrogenase"/>
    <property type="match status" value="1"/>
</dbReference>
<dbReference type="GO" id="GO:0003730">
    <property type="term" value="F:mRNA 3'-UTR binding"/>
    <property type="evidence" value="ECO:0007669"/>
    <property type="project" value="TreeGrafter"/>
</dbReference>
<proteinExistence type="evidence at transcript level"/>
<dbReference type="GO" id="GO:0032797">
    <property type="term" value="C:SMN complex"/>
    <property type="evidence" value="ECO:0007669"/>
    <property type="project" value="TreeGrafter"/>
</dbReference>
<feature type="repeat" description="WD" evidence="3">
    <location>
        <begin position="36"/>
        <end position="78"/>
    </location>
</feature>
<name>D5JG49_DUGJA</name>
<dbReference type="PROSITE" id="PS50082">
    <property type="entry name" value="WD_REPEATS_2"/>
    <property type="match status" value="2"/>
</dbReference>
<keyword evidence="1 3" id="KW-0853">WD repeat</keyword>
<dbReference type="InterPro" id="IPR015943">
    <property type="entry name" value="WD40/YVTN_repeat-like_dom_sf"/>
</dbReference>
<evidence type="ECO:0000313" key="5">
    <source>
        <dbReference type="EMBL" id="ADF47419.1"/>
    </source>
</evidence>
<dbReference type="GO" id="GO:0005634">
    <property type="term" value="C:nucleus"/>
    <property type="evidence" value="ECO:0007669"/>
    <property type="project" value="TreeGrafter"/>
</dbReference>
<dbReference type="GO" id="GO:0000387">
    <property type="term" value="P:spliceosomal snRNP assembly"/>
    <property type="evidence" value="ECO:0007669"/>
    <property type="project" value="TreeGrafter"/>
</dbReference>
<accession>D5JG49</accession>
<protein>
    <submittedName>
        <fullName evidence="5">Gemin 5</fullName>
    </submittedName>
</protein>
<evidence type="ECO:0000259" key="4">
    <source>
        <dbReference type="Pfam" id="PF23774"/>
    </source>
</evidence>
<dbReference type="InterPro" id="IPR019775">
    <property type="entry name" value="WD40_repeat_CS"/>
</dbReference>
<dbReference type="PANTHER" id="PTHR46362:SF1">
    <property type="entry name" value="GEM-ASSOCIATED PROTEIN 5"/>
    <property type="match status" value="1"/>
</dbReference>
<dbReference type="PROSITE" id="PS50294">
    <property type="entry name" value="WD_REPEATS_REGION"/>
    <property type="match status" value="1"/>
</dbReference>
<feature type="repeat" description="WD" evidence="3">
    <location>
        <begin position="79"/>
        <end position="111"/>
    </location>
</feature>
<evidence type="ECO:0000256" key="2">
    <source>
        <dbReference type="ARBA" id="ARBA00022737"/>
    </source>
</evidence>
<dbReference type="PANTHER" id="PTHR46362">
    <property type="entry name" value="GEM-ASSOCIATED PROTEIN 5"/>
    <property type="match status" value="1"/>
</dbReference>